<evidence type="ECO:0000313" key="3">
    <source>
        <dbReference type="Proteomes" id="UP001595699"/>
    </source>
</evidence>
<dbReference type="RefSeq" id="WP_205116396.1">
    <property type="nucleotide sequence ID" value="NZ_JAFBCM010000001.1"/>
</dbReference>
<organism evidence="2 3">
    <name type="scientific">Tenggerimyces flavus</name>
    <dbReference type="NCBI Taxonomy" id="1708749"/>
    <lineage>
        <taxon>Bacteria</taxon>
        <taxon>Bacillati</taxon>
        <taxon>Actinomycetota</taxon>
        <taxon>Actinomycetes</taxon>
        <taxon>Propionibacteriales</taxon>
        <taxon>Nocardioidaceae</taxon>
        <taxon>Tenggerimyces</taxon>
    </lineage>
</organism>
<evidence type="ECO:0000259" key="1">
    <source>
        <dbReference type="SMART" id="SM00287"/>
    </source>
</evidence>
<evidence type="ECO:0000313" key="2">
    <source>
        <dbReference type="EMBL" id="MFC3764668.1"/>
    </source>
</evidence>
<comment type="caution">
    <text evidence="2">The sequence shown here is derived from an EMBL/GenBank/DDBJ whole genome shotgun (WGS) entry which is preliminary data.</text>
</comment>
<feature type="domain" description="SH3b" evidence="1">
    <location>
        <begin position="95"/>
        <end position="163"/>
    </location>
</feature>
<dbReference type="InterPro" id="IPR003646">
    <property type="entry name" value="SH3-like_bac-type"/>
</dbReference>
<protein>
    <submittedName>
        <fullName evidence="2">SH3 domain-containing protein</fullName>
    </submittedName>
</protein>
<gene>
    <name evidence="2" type="ORF">ACFOUW_27770</name>
</gene>
<dbReference type="Pfam" id="PF08239">
    <property type="entry name" value="SH3_3"/>
    <property type="match status" value="1"/>
</dbReference>
<dbReference type="SMART" id="SM00287">
    <property type="entry name" value="SH3b"/>
    <property type="match status" value="2"/>
</dbReference>
<accession>A0ABV7YHP6</accession>
<dbReference type="EMBL" id="JBHRZH010000030">
    <property type="protein sequence ID" value="MFC3764668.1"/>
    <property type="molecule type" value="Genomic_DNA"/>
</dbReference>
<keyword evidence="3" id="KW-1185">Reference proteome</keyword>
<name>A0ABV7YHP6_9ACTN</name>
<feature type="domain" description="SH3b" evidence="1">
    <location>
        <begin position="19"/>
        <end position="85"/>
    </location>
</feature>
<reference evidence="3" key="1">
    <citation type="journal article" date="2019" name="Int. J. Syst. Evol. Microbiol.">
        <title>The Global Catalogue of Microorganisms (GCM) 10K type strain sequencing project: providing services to taxonomists for standard genome sequencing and annotation.</title>
        <authorList>
            <consortium name="The Broad Institute Genomics Platform"/>
            <consortium name="The Broad Institute Genome Sequencing Center for Infectious Disease"/>
            <person name="Wu L."/>
            <person name="Ma J."/>
        </authorList>
    </citation>
    <scope>NUCLEOTIDE SEQUENCE [LARGE SCALE GENOMIC DNA]</scope>
    <source>
        <strain evidence="3">CGMCC 4.7241</strain>
    </source>
</reference>
<sequence length="171" mass="18792">MSLVATGAQASEPIMYAGKTTSKVAVRTFPSTYGKRLEVLPKGHTTYIYCKVNGPDVDGNRLWYHTNRWSSEMSWMPARYVANVGPAPKYCAPRPKDGQVTAKPSLTIRATPSQTAKALGTLKYGVQISTICKKNSTVVGGNPRWYQLYDGGWVPARYVQNLNGIVPKFCA</sequence>
<dbReference type="Proteomes" id="UP001595699">
    <property type="component" value="Unassembled WGS sequence"/>
</dbReference>
<dbReference type="Gene3D" id="2.30.30.40">
    <property type="entry name" value="SH3 Domains"/>
    <property type="match status" value="2"/>
</dbReference>
<proteinExistence type="predicted"/>